<dbReference type="PROSITE" id="PS50016">
    <property type="entry name" value="ZF_PHD_2"/>
    <property type="match status" value="1"/>
</dbReference>
<dbReference type="Gene3D" id="3.30.40.10">
    <property type="entry name" value="Zinc/RING finger domain, C3HC4 (zinc finger)"/>
    <property type="match status" value="1"/>
</dbReference>
<evidence type="ECO:0000256" key="12">
    <source>
        <dbReference type="ARBA" id="ARBA00023315"/>
    </source>
</evidence>
<evidence type="ECO:0000313" key="21">
    <source>
        <dbReference type="RefSeq" id="XP_012574893.2"/>
    </source>
</evidence>
<dbReference type="InterPro" id="IPR000433">
    <property type="entry name" value="Znf_ZZ"/>
</dbReference>
<accession>A0A1S3EHK1</accession>
<dbReference type="InterPro" id="IPR035898">
    <property type="entry name" value="TAZ_dom_sf"/>
</dbReference>
<dbReference type="EC" id="2.3.1.48" evidence="2"/>
<dbReference type="Proteomes" id="UP000087171">
    <property type="component" value="Unplaced"/>
</dbReference>
<dbReference type="GO" id="GO:0003713">
    <property type="term" value="F:transcription coactivator activity"/>
    <property type="evidence" value="ECO:0007669"/>
    <property type="project" value="TreeGrafter"/>
</dbReference>
<organism evidence="20 21">
    <name type="scientific">Cicer arietinum</name>
    <name type="common">Chickpea</name>
    <name type="synonym">Garbanzo</name>
    <dbReference type="NCBI Taxonomy" id="3827"/>
    <lineage>
        <taxon>Eukaryota</taxon>
        <taxon>Viridiplantae</taxon>
        <taxon>Streptophyta</taxon>
        <taxon>Embryophyta</taxon>
        <taxon>Tracheophyta</taxon>
        <taxon>Spermatophyta</taxon>
        <taxon>Magnoliopsida</taxon>
        <taxon>eudicotyledons</taxon>
        <taxon>Gunneridae</taxon>
        <taxon>Pentapetalae</taxon>
        <taxon>rosids</taxon>
        <taxon>fabids</taxon>
        <taxon>Fabales</taxon>
        <taxon>Fabaceae</taxon>
        <taxon>Papilionoideae</taxon>
        <taxon>50 kb inversion clade</taxon>
        <taxon>NPAAA clade</taxon>
        <taxon>Hologalegina</taxon>
        <taxon>IRL clade</taxon>
        <taxon>Cicereae</taxon>
        <taxon>Cicer</taxon>
    </lineage>
</organism>
<reference evidence="21" key="1">
    <citation type="submission" date="2025-08" db="UniProtKB">
        <authorList>
            <consortium name="RefSeq"/>
        </authorList>
    </citation>
    <scope>IDENTIFICATION</scope>
    <source>
        <tissue evidence="21">Etiolated seedlings</tissue>
    </source>
</reference>
<comment type="subcellular location">
    <subcellularLocation>
        <location evidence="1">Nucleus</location>
    </subcellularLocation>
</comment>
<evidence type="ECO:0000256" key="5">
    <source>
        <dbReference type="ARBA" id="ARBA00022771"/>
    </source>
</evidence>
<feature type="compositionally biased region" description="Polar residues" evidence="15">
    <location>
        <begin position="558"/>
        <end position="573"/>
    </location>
</feature>
<evidence type="ECO:0000313" key="20">
    <source>
        <dbReference type="Proteomes" id="UP000087171"/>
    </source>
</evidence>
<name>A0A1S3EHK1_CICAR</name>
<dbReference type="SUPFAM" id="SSF57903">
    <property type="entry name" value="FYVE/PHD zinc finger"/>
    <property type="match status" value="1"/>
</dbReference>
<dbReference type="PROSITE" id="PS51727">
    <property type="entry name" value="CBP_P300_HAT"/>
    <property type="match status" value="1"/>
</dbReference>
<feature type="region of interest" description="Disordered" evidence="15">
    <location>
        <begin position="471"/>
        <end position="499"/>
    </location>
</feature>
<dbReference type="SMART" id="SM00249">
    <property type="entry name" value="PHD"/>
    <property type="match status" value="1"/>
</dbReference>
<dbReference type="InterPro" id="IPR001965">
    <property type="entry name" value="Znf_PHD"/>
</dbReference>
<evidence type="ECO:0000256" key="14">
    <source>
        <dbReference type="PROSITE-ProRule" id="PRU00228"/>
    </source>
</evidence>
<evidence type="ECO:0000259" key="16">
    <source>
        <dbReference type="PROSITE" id="PS50016"/>
    </source>
</evidence>
<dbReference type="GO" id="GO:0000123">
    <property type="term" value="C:histone acetyltransferase complex"/>
    <property type="evidence" value="ECO:0007669"/>
    <property type="project" value="TreeGrafter"/>
</dbReference>
<feature type="compositionally biased region" description="Basic and acidic residues" evidence="15">
    <location>
        <begin position="574"/>
        <end position="588"/>
    </location>
</feature>
<dbReference type="Pfam" id="PF02135">
    <property type="entry name" value="zf-TAZ"/>
    <property type="match status" value="1"/>
</dbReference>
<dbReference type="GeneID" id="101502101"/>
<dbReference type="InterPro" id="IPR019787">
    <property type="entry name" value="Znf_PHD-finger"/>
</dbReference>
<feature type="region of interest" description="Disordered" evidence="15">
    <location>
        <begin position="1"/>
        <end position="25"/>
    </location>
</feature>
<keyword evidence="11" id="KW-0539">Nucleus</keyword>
<feature type="domain" description="PHD-type" evidence="16">
    <location>
        <begin position="803"/>
        <end position="880"/>
    </location>
</feature>
<comment type="catalytic activity">
    <reaction evidence="13">
        <text>L-lysyl-[protein] + acetyl-CoA = N(6)-acetyl-L-lysyl-[protein] + CoA + H(+)</text>
        <dbReference type="Rhea" id="RHEA:45948"/>
        <dbReference type="Rhea" id="RHEA-COMP:9752"/>
        <dbReference type="Rhea" id="RHEA-COMP:10731"/>
        <dbReference type="ChEBI" id="CHEBI:15378"/>
        <dbReference type="ChEBI" id="CHEBI:29969"/>
        <dbReference type="ChEBI" id="CHEBI:57287"/>
        <dbReference type="ChEBI" id="CHEBI:57288"/>
        <dbReference type="ChEBI" id="CHEBI:61930"/>
        <dbReference type="EC" id="2.3.1.48"/>
    </reaction>
</comment>
<dbReference type="GO" id="GO:0005667">
    <property type="term" value="C:transcription regulator complex"/>
    <property type="evidence" value="ECO:0007669"/>
    <property type="project" value="TreeGrafter"/>
</dbReference>
<feature type="region of interest" description="Disordered" evidence="15">
    <location>
        <begin position="558"/>
        <end position="596"/>
    </location>
</feature>
<dbReference type="InterPro" id="IPR031162">
    <property type="entry name" value="CBP_P300_HAT"/>
</dbReference>
<evidence type="ECO:0000256" key="10">
    <source>
        <dbReference type="ARBA" id="ARBA00023163"/>
    </source>
</evidence>
<dbReference type="KEGG" id="cam:101502101"/>
<dbReference type="InterPro" id="IPR013178">
    <property type="entry name" value="Histone_AcTrfase_Rtt109/CBP"/>
</dbReference>
<keyword evidence="9" id="KW-0010">Activator</keyword>
<feature type="domain" description="TAZ-type" evidence="17">
    <location>
        <begin position="1383"/>
        <end position="1469"/>
    </location>
</feature>
<protein>
    <recommendedName>
        <fullName evidence="2">histone acetyltransferase</fullName>
        <ecNumber evidence="2">2.3.1.48</ecNumber>
    </recommendedName>
</protein>
<evidence type="ECO:0000256" key="15">
    <source>
        <dbReference type="SAM" id="MobiDB-lite"/>
    </source>
</evidence>
<dbReference type="GO" id="GO:0031490">
    <property type="term" value="F:chromatin DNA binding"/>
    <property type="evidence" value="ECO:0007669"/>
    <property type="project" value="TreeGrafter"/>
</dbReference>
<dbReference type="PROSITE" id="PS50135">
    <property type="entry name" value="ZF_ZZ_2"/>
    <property type="match status" value="1"/>
</dbReference>
<proteinExistence type="predicted"/>
<dbReference type="PANTHER" id="PTHR13808:SF53">
    <property type="entry name" value="HISTONE ACETYLTRANSFERASE HAC2"/>
    <property type="match status" value="1"/>
</dbReference>
<dbReference type="GO" id="GO:0004402">
    <property type="term" value="F:histone acetyltransferase activity"/>
    <property type="evidence" value="ECO:0007669"/>
    <property type="project" value="InterPro"/>
</dbReference>
<dbReference type="Pfam" id="PF08214">
    <property type="entry name" value="HAT_KAT11"/>
    <property type="match status" value="1"/>
</dbReference>
<evidence type="ECO:0000259" key="19">
    <source>
        <dbReference type="PROSITE" id="PS51727"/>
    </source>
</evidence>
<dbReference type="InterPro" id="IPR000197">
    <property type="entry name" value="Znf_TAZ"/>
</dbReference>
<evidence type="ECO:0000256" key="11">
    <source>
        <dbReference type="ARBA" id="ARBA00023242"/>
    </source>
</evidence>
<keyword evidence="12" id="KW-0012">Acyltransferase</keyword>
<evidence type="ECO:0000256" key="8">
    <source>
        <dbReference type="ARBA" id="ARBA00023015"/>
    </source>
</evidence>
<evidence type="ECO:0000256" key="1">
    <source>
        <dbReference type="ARBA" id="ARBA00004123"/>
    </source>
</evidence>
<keyword evidence="3" id="KW-0808">Transferase</keyword>
<keyword evidence="4" id="KW-0479">Metal-binding</keyword>
<feature type="domain" description="ZZ-type" evidence="18">
    <location>
        <begin position="1212"/>
        <end position="1268"/>
    </location>
</feature>
<dbReference type="PROSITE" id="PS50134">
    <property type="entry name" value="ZF_TAZ"/>
    <property type="match status" value="1"/>
</dbReference>
<dbReference type="GO" id="GO:0045944">
    <property type="term" value="P:positive regulation of transcription by RNA polymerase II"/>
    <property type="evidence" value="ECO:0007669"/>
    <property type="project" value="TreeGrafter"/>
</dbReference>
<keyword evidence="10" id="KW-0804">Transcription</keyword>
<evidence type="ECO:0000256" key="9">
    <source>
        <dbReference type="ARBA" id="ARBA00023159"/>
    </source>
</evidence>
<keyword evidence="20" id="KW-1185">Reference proteome</keyword>
<dbReference type="OrthoDB" id="899at2759"/>
<sequence>MTAKDSHLGRNTWREIPSYNPPQVSSIRRKRGFNELSNQYVTNHAGLSANWRSHLDMTNCRKLIQKKIYEFINPVTQNEQLTPILELLLLSKAASKEEYMNLATLNQRVLDQVESALSYSTDSVPEGRLSYPSSVQQLPCLPDHGSSIHTLADMDVLRNNPVSGGRSNLEANSQSINKYFPQQCANNLEMNLANTRDWSGTIQNNETMNFPTTMGKSLETEDSNLIFPPQPASVNISEFSYHLTDLRPCIDQEETWQHQPQMVDFQNNSIVKHDVINVPFGYTKSILQPTKRKKVIDSDFNLSLIDKSSFDQWNWETVQYYSSQTISELQKQSEKGFPLSSIAYESNVGQFTNPMLDSTGNRGINNNVIVDTFGQIFKTETFSSKDLEADQIMEEPGLESHDVMNRNILKEYDTLNSKMHTLNMDPIPTEGDHIQGRTVFGHGIRMNSSMHTLTEVAIPTDVEDIQGTTELETNAEKKVDEPTADPEMQTKSSNTTVSENKKNVVVDTFGQTFENEMVPSKGLEARQISDDEPDSISYGVIERRNSMQIDIRSISTIDRQDIQGRTGSNQEGINTEKELGEPKADQGKQTKSSNTTVNEINNEVVFSFGKTFKTAIFPSKGLEVGHVSEDPDLKGLDAGHVSVDPDLKSHGMTDRSKSMKIDNRSNSNLHALISKVPFPDDVKDIQDRAEFNQVAANAKNEVSVPKADQEKPTKSSNTIVNAVSLTDFFTSDQIAEHISSLRKKFVRVANEEETGIDANTCQLCLMQKLYFTPVPIFCLSCGIRIKRSTPYFCSKEEEFDAQRCFCSVCYKASKDGYIKFNGASVSKANLEKRNNGDVLEEPWVECNKCKRWQHQICALYNNKKDLDCTAEYTCPFCHVKEIENGMHVPLPKTAIFGAKELPRTMLSDHLEKRLIERLMQERADWEKVQGNKNLDEVIAAKSLYVREVFSVDKQLKVNKEFLDIIPEENYPAEFSYRSRVILLFQKIEGADVCIFGMYTKEFGSQCGGPNQRCIYITYLDSVKYFRPERATMSGEALRTFVYHEILIGYLDFCKKRGFLNCYIWACPPSKGDDYILNCKPGDQKTPKNDKLRRWYYSLLKKATEENIVVGLTNIYDHFFDATEKWDFKLTASRLPYFDGDYWCYHAMEIAKKIEKECGGEYETMLKKIVPNRSLKALGRDVNPSKDAAKDILVMQKLGQKIMLARDDFMIVHLQHSCIHCHEVIVSGKRWFCTECKKFQECERCHSSDVHTSKNGKVHTLCQVVEDFPFNNNQNDTIIENGLFENRNNFLSFCQKNQFQFDTLRRAKYSSMMIIYYLNNPPTLLSSGTCSICYAYNVFQKCWKCEICPECTVCSACYKDRGANSHEHKLIQKVSTELSHSENQESKQETVLMPKLMEVLQHASQCSAINAKLCSYSHCFQIKKLFSHGSRCTIRANGGCHQCKRIWSILIAHSKNCKDSKCNIPRCRDLKKNVKLKAMQSKSRHGAAVCGK</sequence>
<dbReference type="GO" id="GO:0005634">
    <property type="term" value="C:nucleus"/>
    <property type="evidence" value="ECO:0007669"/>
    <property type="project" value="UniProtKB-SubCell"/>
</dbReference>
<dbReference type="PaxDb" id="3827-XP_004513362.1"/>
<evidence type="ECO:0000259" key="17">
    <source>
        <dbReference type="PROSITE" id="PS50134"/>
    </source>
</evidence>
<evidence type="ECO:0000259" key="18">
    <source>
        <dbReference type="PROSITE" id="PS50135"/>
    </source>
</evidence>
<dbReference type="Gene3D" id="1.20.1020.10">
    <property type="entry name" value="TAZ domain"/>
    <property type="match status" value="1"/>
</dbReference>
<keyword evidence="8" id="KW-0805">Transcription regulation</keyword>
<evidence type="ECO:0000256" key="2">
    <source>
        <dbReference type="ARBA" id="ARBA00013184"/>
    </source>
</evidence>
<dbReference type="eggNOG" id="KOG1778">
    <property type="taxonomic scope" value="Eukaryota"/>
</dbReference>
<dbReference type="SMART" id="SM00551">
    <property type="entry name" value="ZnF_TAZ"/>
    <property type="match status" value="1"/>
</dbReference>
<keyword evidence="7" id="KW-0156">Chromatin regulator</keyword>
<dbReference type="PANTHER" id="PTHR13808">
    <property type="entry name" value="CBP/P300-RELATED"/>
    <property type="match status" value="1"/>
</dbReference>
<dbReference type="RefSeq" id="XP_012574893.2">
    <property type="nucleotide sequence ID" value="XM_012719439.2"/>
</dbReference>
<dbReference type="STRING" id="3827.A0A1S3EHK1"/>
<evidence type="ECO:0000256" key="13">
    <source>
        <dbReference type="ARBA" id="ARBA00048017"/>
    </source>
</evidence>
<dbReference type="SUPFAM" id="SSF57850">
    <property type="entry name" value="RING/U-box"/>
    <property type="match status" value="2"/>
</dbReference>
<keyword evidence="5 14" id="KW-0863">Zinc-finger</keyword>
<feature type="domain" description="CBP/p300-type HAT" evidence="19">
    <location>
        <begin position="895"/>
        <end position="1322"/>
    </location>
</feature>
<evidence type="ECO:0000256" key="4">
    <source>
        <dbReference type="ARBA" id="ARBA00022723"/>
    </source>
</evidence>
<evidence type="ECO:0000256" key="7">
    <source>
        <dbReference type="ARBA" id="ARBA00022853"/>
    </source>
</evidence>
<keyword evidence="6" id="KW-0862">Zinc</keyword>
<dbReference type="InterPro" id="IPR013083">
    <property type="entry name" value="Znf_RING/FYVE/PHD"/>
</dbReference>
<feature type="compositionally biased region" description="Polar residues" evidence="15">
    <location>
        <begin position="489"/>
        <end position="498"/>
    </location>
</feature>
<dbReference type="SUPFAM" id="SSF57933">
    <property type="entry name" value="TAZ domain"/>
    <property type="match status" value="1"/>
</dbReference>
<dbReference type="SMART" id="SM01250">
    <property type="entry name" value="KAT11"/>
    <property type="match status" value="1"/>
</dbReference>
<feature type="region of interest" description="Disordered" evidence="15">
    <location>
        <begin position="636"/>
        <end position="661"/>
    </location>
</feature>
<dbReference type="InterPro" id="IPR011011">
    <property type="entry name" value="Znf_FYVE_PHD"/>
</dbReference>
<evidence type="ECO:0000256" key="6">
    <source>
        <dbReference type="ARBA" id="ARBA00022833"/>
    </source>
</evidence>
<evidence type="ECO:0000256" key="3">
    <source>
        <dbReference type="ARBA" id="ARBA00022679"/>
    </source>
</evidence>
<gene>
    <name evidence="21" type="primary">LOC101502101</name>
</gene>
<dbReference type="GO" id="GO:0008270">
    <property type="term" value="F:zinc ion binding"/>
    <property type="evidence" value="ECO:0007669"/>
    <property type="project" value="UniProtKB-KW"/>
</dbReference>
<dbReference type="CDD" id="cd15614">
    <property type="entry name" value="PHD_HAC_like"/>
    <property type="match status" value="1"/>
</dbReference>